<evidence type="ECO:0000259" key="1">
    <source>
        <dbReference type="Pfam" id="PF13946"/>
    </source>
</evidence>
<sequence length="168" mass="19799">MNFSKLAISTFVLTLGWTLPGFSQERCYNSEEYSLCFDMDWLRYYNEIDREFDWRNYLEEEDEREPSDYYSDIDRIYRDVLGREADVDGLLHWSVELADGTPLSQVRQEIANSPEAEENIDRIYQEVLGRDVDRSGLETWTRKLARGSTLADIRREIESSEEAAARRS</sequence>
<gene>
    <name evidence="2" type="ORF">IQ235_07050</name>
</gene>
<evidence type="ECO:0000313" key="3">
    <source>
        <dbReference type="Proteomes" id="UP000621799"/>
    </source>
</evidence>
<dbReference type="Pfam" id="PF13946">
    <property type="entry name" value="DUF4214"/>
    <property type="match status" value="2"/>
</dbReference>
<feature type="domain" description="DUF4214" evidence="1">
    <location>
        <begin position="73"/>
        <end position="118"/>
    </location>
</feature>
<proteinExistence type="predicted"/>
<dbReference type="Proteomes" id="UP000621799">
    <property type="component" value="Unassembled WGS sequence"/>
</dbReference>
<dbReference type="Gene3D" id="1.10.3130.20">
    <property type="entry name" value="Phycobilisome linker domain"/>
    <property type="match status" value="1"/>
</dbReference>
<dbReference type="RefSeq" id="WP_264320787.1">
    <property type="nucleotide sequence ID" value="NZ_JADEXN010000094.1"/>
</dbReference>
<dbReference type="EMBL" id="JADEXN010000094">
    <property type="protein sequence ID" value="MBE9040542.1"/>
    <property type="molecule type" value="Genomic_DNA"/>
</dbReference>
<feature type="domain" description="DUF4214" evidence="1">
    <location>
        <begin position="120"/>
        <end position="165"/>
    </location>
</feature>
<reference evidence="2" key="1">
    <citation type="submission" date="2020-10" db="EMBL/GenBank/DDBJ databases">
        <authorList>
            <person name="Castelo-Branco R."/>
            <person name="Eusebio N."/>
            <person name="Adriana R."/>
            <person name="Vieira A."/>
            <person name="Brugerolle De Fraissinette N."/>
            <person name="Rezende De Castro R."/>
            <person name="Schneider M.P."/>
            <person name="Vasconcelos V."/>
            <person name="Leao P.N."/>
        </authorList>
    </citation>
    <scope>NUCLEOTIDE SEQUENCE</scope>
    <source>
        <strain evidence="2">LEGE 11467</strain>
    </source>
</reference>
<dbReference type="AlphaFoldDB" id="A0A928VUM5"/>
<organism evidence="2 3">
    <name type="scientific">Zarconia navalis LEGE 11467</name>
    <dbReference type="NCBI Taxonomy" id="1828826"/>
    <lineage>
        <taxon>Bacteria</taxon>
        <taxon>Bacillati</taxon>
        <taxon>Cyanobacteriota</taxon>
        <taxon>Cyanophyceae</taxon>
        <taxon>Oscillatoriophycideae</taxon>
        <taxon>Oscillatoriales</taxon>
        <taxon>Oscillatoriales incertae sedis</taxon>
        <taxon>Zarconia</taxon>
        <taxon>Zarconia navalis</taxon>
    </lineage>
</organism>
<keyword evidence="3" id="KW-1185">Reference proteome</keyword>
<evidence type="ECO:0000313" key="2">
    <source>
        <dbReference type="EMBL" id="MBE9040542.1"/>
    </source>
</evidence>
<dbReference type="InterPro" id="IPR038255">
    <property type="entry name" value="PBS_linker_sf"/>
</dbReference>
<dbReference type="InterPro" id="IPR025282">
    <property type="entry name" value="DUF4214"/>
</dbReference>
<comment type="caution">
    <text evidence="2">The sequence shown here is derived from an EMBL/GenBank/DDBJ whole genome shotgun (WGS) entry which is preliminary data.</text>
</comment>
<accession>A0A928VUM5</accession>
<name>A0A928VUM5_9CYAN</name>
<protein>
    <submittedName>
        <fullName evidence="2">DUF4214 domain-containing protein</fullName>
    </submittedName>
</protein>